<name>A0A239FTD4_9BACT</name>
<dbReference type="AlphaFoldDB" id="A0A239FTD4"/>
<dbReference type="PROSITE" id="PS51257">
    <property type="entry name" value="PROKAR_LIPOPROTEIN"/>
    <property type="match status" value="1"/>
</dbReference>
<dbReference type="Proteomes" id="UP000198432">
    <property type="component" value="Unassembled WGS sequence"/>
</dbReference>
<organism evidence="1 2">
    <name type="scientific">Pontibacter ummariensis</name>
    <dbReference type="NCBI Taxonomy" id="1610492"/>
    <lineage>
        <taxon>Bacteria</taxon>
        <taxon>Pseudomonadati</taxon>
        <taxon>Bacteroidota</taxon>
        <taxon>Cytophagia</taxon>
        <taxon>Cytophagales</taxon>
        <taxon>Hymenobacteraceae</taxon>
        <taxon>Pontibacter</taxon>
    </lineage>
</organism>
<sequence length="133" mass="15654">MIKRLFVVQVLSLALLSSCGVPEEFQAFNSKAWKEDRYACKGQRAELVDDFEQIRKDLYGQKEYVVRNLLGKPDQEELLKRSERIYYYYIETGDQCADRTKMSGANRIELRLNSLAKVSEINYRYPDQVKKLE</sequence>
<dbReference type="RefSeq" id="WP_106219113.1">
    <property type="nucleotide sequence ID" value="NZ_FZOQ01000009.1"/>
</dbReference>
<dbReference type="OrthoDB" id="981332at2"/>
<dbReference type="EMBL" id="FZOQ01000009">
    <property type="protein sequence ID" value="SNS60247.1"/>
    <property type="molecule type" value="Genomic_DNA"/>
</dbReference>
<protein>
    <recommendedName>
        <fullName evidence="3">Lipoprotein</fullName>
    </recommendedName>
</protein>
<proteinExistence type="predicted"/>
<evidence type="ECO:0008006" key="3">
    <source>
        <dbReference type="Google" id="ProtNLM"/>
    </source>
</evidence>
<reference evidence="2" key="1">
    <citation type="submission" date="2017-06" db="EMBL/GenBank/DDBJ databases">
        <authorList>
            <person name="Varghese N."/>
            <person name="Submissions S."/>
        </authorList>
    </citation>
    <scope>NUCLEOTIDE SEQUENCE [LARGE SCALE GENOMIC DNA]</scope>
    <source>
        <strain evidence="2">NKM1</strain>
    </source>
</reference>
<keyword evidence="2" id="KW-1185">Reference proteome</keyword>
<accession>A0A239FTD4</accession>
<evidence type="ECO:0000313" key="2">
    <source>
        <dbReference type="Proteomes" id="UP000198432"/>
    </source>
</evidence>
<gene>
    <name evidence="1" type="ORF">SAMN06296052_109118</name>
</gene>
<evidence type="ECO:0000313" key="1">
    <source>
        <dbReference type="EMBL" id="SNS60247.1"/>
    </source>
</evidence>